<keyword evidence="3" id="KW-1185">Reference proteome</keyword>
<dbReference type="AlphaFoldDB" id="A0A6M5Z0C1"/>
<dbReference type="KEGG" id="ftj:FTUN_7392"/>
<evidence type="ECO:0000256" key="1">
    <source>
        <dbReference type="SAM" id="Phobius"/>
    </source>
</evidence>
<feature type="transmembrane region" description="Helical" evidence="1">
    <location>
        <begin position="30"/>
        <end position="49"/>
    </location>
</feature>
<keyword evidence="1" id="KW-0812">Transmembrane</keyword>
<name>A0A6M5Z0C1_9BACT</name>
<sequence>MWGIGGAAVGVLFSAIVAWCEGRCARQARVWPVVAGAVVATIAVTWALVEVEFGRRELLPPFALEGAVAAIAGGLALGLSVSRRAGAEPAAPDYCTLLVPSAALPRRPGEQPVHE</sequence>
<reference evidence="3" key="1">
    <citation type="submission" date="2020-05" db="EMBL/GenBank/DDBJ databases">
        <title>Frigoriglobus tundricola gen. nov., sp. nov., a psychrotolerant cellulolytic planctomycete of the family Gemmataceae with two divergent copies of 16S rRNA gene.</title>
        <authorList>
            <person name="Kulichevskaya I.S."/>
            <person name="Ivanova A.A."/>
            <person name="Naumoff D.G."/>
            <person name="Beletsky A.V."/>
            <person name="Rijpstra W.I.C."/>
            <person name="Sinninghe Damste J.S."/>
            <person name="Mardanov A.V."/>
            <person name="Ravin N.V."/>
            <person name="Dedysh S.N."/>
        </authorList>
    </citation>
    <scope>NUCLEOTIDE SEQUENCE [LARGE SCALE GENOMIC DNA]</scope>
    <source>
        <strain evidence="3">PL17</strain>
    </source>
</reference>
<protein>
    <submittedName>
        <fullName evidence="2">Uncharacterized protein</fullName>
    </submittedName>
</protein>
<evidence type="ECO:0000313" key="3">
    <source>
        <dbReference type="Proteomes" id="UP000503447"/>
    </source>
</evidence>
<dbReference type="RefSeq" id="WP_171474678.1">
    <property type="nucleotide sequence ID" value="NZ_CP053452.2"/>
</dbReference>
<feature type="transmembrane region" description="Helical" evidence="1">
    <location>
        <begin position="61"/>
        <end position="81"/>
    </location>
</feature>
<organism evidence="2 3">
    <name type="scientific">Frigoriglobus tundricola</name>
    <dbReference type="NCBI Taxonomy" id="2774151"/>
    <lineage>
        <taxon>Bacteria</taxon>
        <taxon>Pseudomonadati</taxon>
        <taxon>Planctomycetota</taxon>
        <taxon>Planctomycetia</taxon>
        <taxon>Gemmatales</taxon>
        <taxon>Gemmataceae</taxon>
        <taxon>Frigoriglobus</taxon>
    </lineage>
</organism>
<keyword evidence="1" id="KW-0472">Membrane</keyword>
<gene>
    <name evidence="2" type="ORF">FTUN_7392</name>
</gene>
<keyword evidence="1" id="KW-1133">Transmembrane helix</keyword>
<dbReference type="EMBL" id="CP053452">
    <property type="protein sequence ID" value="QJW99769.1"/>
    <property type="molecule type" value="Genomic_DNA"/>
</dbReference>
<accession>A0A6M5Z0C1</accession>
<proteinExistence type="predicted"/>
<evidence type="ECO:0000313" key="2">
    <source>
        <dbReference type="EMBL" id="QJW99769.1"/>
    </source>
</evidence>
<dbReference type="Proteomes" id="UP000503447">
    <property type="component" value="Chromosome"/>
</dbReference>